<dbReference type="Proteomes" id="UP000663828">
    <property type="component" value="Unassembled WGS sequence"/>
</dbReference>
<evidence type="ECO:0000313" key="3">
    <source>
        <dbReference type="EMBL" id="CAF1292191.1"/>
    </source>
</evidence>
<comment type="caution">
    <text evidence="3">The sequence shown here is derived from an EMBL/GenBank/DDBJ whole genome shotgun (WGS) entry which is preliminary data.</text>
</comment>
<dbReference type="PANTHER" id="PTHR28584:SF1">
    <property type="entry name" value="PROTEIN FAM228B"/>
    <property type="match status" value="1"/>
</dbReference>
<gene>
    <name evidence="3" type="ORF">XAT740_LOCUS28401</name>
</gene>
<evidence type="ECO:0000256" key="2">
    <source>
        <dbReference type="SAM" id="MobiDB-lite"/>
    </source>
</evidence>
<feature type="region of interest" description="Disordered" evidence="2">
    <location>
        <begin position="67"/>
        <end position="89"/>
    </location>
</feature>
<dbReference type="PANTHER" id="PTHR28584">
    <property type="entry name" value="FAMILY WITH SEQUENCE SIMILARITY 228 MEMBER A"/>
    <property type="match status" value="1"/>
</dbReference>
<name>A0A815D0P3_ADIRI</name>
<sequence length="365" mass="42927">MPSLYQPRRGGLIEIVSEQAASDVAVNLDEGDDATEVEQLEEKFINNYIQHNGKRIQSASLSLKTASSPVSRQVDSNEQQESTRPMSRRASARRLFEINEWDEQQRRLKQKLRPRESNTSSSYNEIKTATKDLLQDYDQLMNKYDFEESRRREFIYRNYCCHVREPFSVAKAKQCERLEKTRTNRNRFNTQQYNKFLEFVNKHKFITRDDYDKHEYDAFARYEDKPDEIQTRFLTDPTLLPYRKWMNERRTLSSLGCRTPAQKNEDPNRIVFHKDFRSHHRATTAPPHFDGHESQNTHTWKLHDQSVIDSPVRRLASAKCYYIVQQSENSINCDPIDPSLSYLRQRPASSSSSILPLQNCTPVSS</sequence>
<feature type="compositionally biased region" description="Polar residues" evidence="2">
    <location>
        <begin position="67"/>
        <end position="85"/>
    </location>
</feature>
<organism evidence="3 4">
    <name type="scientific">Adineta ricciae</name>
    <name type="common">Rotifer</name>
    <dbReference type="NCBI Taxonomy" id="249248"/>
    <lineage>
        <taxon>Eukaryota</taxon>
        <taxon>Metazoa</taxon>
        <taxon>Spiralia</taxon>
        <taxon>Gnathifera</taxon>
        <taxon>Rotifera</taxon>
        <taxon>Eurotatoria</taxon>
        <taxon>Bdelloidea</taxon>
        <taxon>Adinetida</taxon>
        <taxon>Adinetidae</taxon>
        <taxon>Adineta</taxon>
    </lineage>
</organism>
<dbReference type="AlphaFoldDB" id="A0A815D0P3"/>
<reference evidence="3" key="1">
    <citation type="submission" date="2021-02" db="EMBL/GenBank/DDBJ databases">
        <authorList>
            <person name="Nowell W R."/>
        </authorList>
    </citation>
    <scope>NUCLEOTIDE SEQUENCE</scope>
</reference>
<protein>
    <submittedName>
        <fullName evidence="3">Uncharacterized protein</fullName>
    </submittedName>
</protein>
<accession>A0A815D0P3</accession>
<comment type="similarity">
    <text evidence="1">Belongs to the FAM228 family.</text>
</comment>
<dbReference type="InterPro" id="IPR040046">
    <property type="entry name" value="FAM228"/>
</dbReference>
<evidence type="ECO:0000256" key="1">
    <source>
        <dbReference type="ARBA" id="ARBA00007753"/>
    </source>
</evidence>
<dbReference type="EMBL" id="CAJNOR010002422">
    <property type="protein sequence ID" value="CAF1292191.1"/>
    <property type="molecule type" value="Genomic_DNA"/>
</dbReference>
<evidence type="ECO:0000313" key="4">
    <source>
        <dbReference type="Proteomes" id="UP000663828"/>
    </source>
</evidence>
<keyword evidence="4" id="KW-1185">Reference proteome</keyword>
<proteinExistence type="inferred from homology"/>